<evidence type="ECO:0000313" key="2">
    <source>
        <dbReference type="EMBL" id="CAA9374172.1"/>
    </source>
</evidence>
<feature type="domain" description="ATPase BadF/BadG/BcrA/BcrD type" evidence="1">
    <location>
        <begin position="8"/>
        <end position="268"/>
    </location>
</feature>
<dbReference type="PANTHER" id="PTHR43190">
    <property type="entry name" value="N-ACETYL-D-GLUCOSAMINE KINASE"/>
    <property type="match status" value="1"/>
</dbReference>
<dbReference type="InterPro" id="IPR043129">
    <property type="entry name" value="ATPase_NBD"/>
</dbReference>
<dbReference type="EMBL" id="CADCTV010001020">
    <property type="protein sequence ID" value="CAA9374172.1"/>
    <property type="molecule type" value="Genomic_DNA"/>
</dbReference>
<gene>
    <name evidence="2" type="ORF">AVDCRST_MAG89-4850</name>
</gene>
<accession>A0A6J4N3U2</accession>
<dbReference type="PANTHER" id="PTHR43190:SF3">
    <property type="entry name" value="N-ACETYL-D-GLUCOSAMINE KINASE"/>
    <property type="match status" value="1"/>
</dbReference>
<dbReference type="AlphaFoldDB" id="A0A6J4N3U2"/>
<dbReference type="InterPro" id="IPR052519">
    <property type="entry name" value="Euk-type_GlcNAc_Kinase"/>
</dbReference>
<dbReference type="SUPFAM" id="SSF53067">
    <property type="entry name" value="Actin-like ATPase domain"/>
    <property type="match status" value="2"/>
</dbReference>
<protein>
    <recommendedName>
        <fullName evidence="1">ATPase BadF/BadG/BcrA/BcrD type domain-containing protein</fullName>
    </recommendedName>
</protein>
<dbReference type="Gene3D" id="3.30.420.40">
    <property type="match status" value="2"/>
</dbReference>
<dbReference type="Pfam" id="PF01869">
    <property type="entry name" value="BcrAD_BadFG"/>
    <property type="match status" value="1"/>
</dbReference>
<reference evidence="2" key="1">
    <citation type="submission" date="2020-02" db="EMBL/GenBank/DDBJ databases">
        <authorList>
            <person name="Meier V. D."/>
        </authorList>
    </citation>
    <scope>NUCLEOTIDE SEQUENCE</scope>
    <source>
        <strain evidence="2">AVDCRST_MAG89</strain>
    </source>
</reference>
<proteinExistence type="predicted"/>
<evidence type="ECO:0000259" key="1">
    <source>
        <dbReference type="Pfam" id="PF01869"/>
    </source>
</evidence>
<dbReference type="CDD" id="cd24007">
    <property type="entry name" value="ASKHA_NBD_eukNAGK-like"/>
    <property type="match status" value="1"/>
</dbReference>
<sequence length="305" mass="31073">MDETFFAGVDGGGTRTSLILADAAGRELARAEGPAGIVDPRHPERSAEVITGLVRQAVADAGLRRAPDALCAGLAGVGNEAERVAVEEALAELGVAGRVRVASDGEIALEGALGGGAGILLIAGTGSVAYGRAGDGRMERCGGWGMIVGDEGSGYALGREGLKAALRSVDGREPPTPLLDRFLETLGLEHAREIPPWAGRVEKADVAALAREVLEAAELGDAVSMRLVRAQAVDLAGHVGALASRLAPWPGEVPVVFHGGVLQNALFASLVSGHLGDTGHACRVRPPLADAVHGALAYARALVHA</sequence>
<dbReference type="InterPro" id="IPR002731">
    <property type="entry name" value="ATPase_BadF"/>
</dbReference>
<name>A0A6J4N3U2_9BACT</name>
<organism evidence="2">
    <name type="scientific">uncultured Gemmatimonadota bacterium</name>
    <dbReference type="NCBI Taxonomy" id="203437"/>
    <lineage>
        <taxon>Bacteria</taxon>
        <taxon>Pseudomonadati</taxon>
        <taxon>Gemmatimonadota</taxon>
        <taxon>environmental samples</taxon>
    </lineage>
</organism>